<dbReference type="EMBL" id="WELI01000013">
    <property type="protein sequence ID" value="KAB7726845.1"/>
    <property type="molecule type" value="Genomic_DNA"/>
</dbReference>
<dbReference type="Gene3D" id="3.30.1120.10">
    <property type="match status" value="1"/>
</dbReference>
<evidence type="ECO:0000256" key="8">
    <source>
        <dbReference type="SAM" id="SignalP"/>
    </source>
</evidence>
<gene>
    <name evidence="10" type="ORF">F5984_23305</name>
</gene>
<dbReference type="RefSeq" id="WP_152126631.1">
    <property type="nucleotide sequence ID" value="NZ_WELI01000013.1"/>
</dbReference>
<protein>
    <submittedName>
        <fullName evidence="10">Sulfatase-like hydrolase/transferase</fullName>
    </submittedName>
</protein>
<evidence type="ECO:0000256" key="1">
    <source>
        <dbReference type="ARBA" id="ARBA00001913"/>
    </source>
</evidence>
<dbReference type="PANTHER" id="PTHR42693:SF42">
    <property type="entry name" value="ARYLSULFATASE G"/>
    <property type="match status" value="1"/>
</dbReference>
<evidence type="ECO:0000256" key="5">
    <source>
        <dbReference type="ARBA" id="ARBA00022801"/>
    </source>
</evidence>
<keyword evidence="10" id="KW-0808">Transferase</keyword>
<feature type="signal peptide" evidence="8">
    <location>
        <begin position="1"/>
        <end position="21"/>
    </location>
</feature>
<evidence type="ECO:0000256" key="7">
    <source>
        <dbReference type="SAM" id="MobiDB-lite"/>
    </source>
</evidence>
<dbReference type="PROSITE" id="PS00149">
    <property type="entry name" value="SULFATASE_2"/>
    <property type="match status" value="1"/>
</dbReference>
<dbReference type="GO" id="GO:0004065">
    <property type="term" value="F:arylsulfatase activity"/>
    <property type="evidence" value="ECO:0007669"/>
    <property type="project" value="TreeGrafter"/>
</dbReference>
<dbReference type="SUPFAM" id="SSF53649">
    <property type="entry name" value="Alkaline phosphatase-like"/>
    <property type="match status" value="1"/>
</dbReference>
<dbReference type="InterPro" id="IPR000917">
    <property type="entry name" value="Sulfatase_N"/>
</dbReference>
<dbReference type="GO" id="GO:0016740">
    <property type="term" value="F:transferase activity"/>
    <property type="evidence" value="ECO:0007669"/>
    <property type="project" value="UniProtKB-KW"/>
</dbReference>
<dbReference type="InterPro" id="IPR017850">
    <property type="entry name" value="Alkaline_phosphatase_core_sf"/>
</dbReference>
<feature type="region of interest" description="Disordered" evidence="7">
    <location>
        <begin position="472"/>
        <end position="503"/>
    </location>
</feature>
<keyword evidence="6" id="KW-0106">Calcium</keyword>
<dbReference type="InterPro" id="IPR024607">
    <property type="entry name" value="Sulfatase_CS"/>
</dbReference>
<comment type="caution">
    <text evidence="10">The sequence shown here is derived from an EMBL/GenBank/DDBJ whole genome shotgun (WGS) entry which is preliminary data.</text>
</comment>
<dbReference type="CDD" id="cd16144">
    <property type="entry name" value="ARS_like"/>
    <property type="match status" value="1"/>
</dbReference>
<evidence type="ECO:0000256" key="6">
    <source>
        <dbReference type="ARBA" id="ARBA00022837"/>
    </source>
</evidence>
<reference evidence="10 11" key="1">
    <citation type="submission" date="2019-10" db="EMBL/GenBank/DDBJ databases">
        <title>Rudanella paleaurantiibacter sp. nov., isolated from sludge.</title>
        <authorList>
            <person name="Xu S.Q."/>
        </authorList>
    </citation>
    <scope>NUCLEOTIDE SEQUENCE [LARGE SCALE GENOMIC DNA]</scope>
    <source>
        <strain evidence="10 11">HX-22-17</strain>
    </source>
</reference>
<evidence type="ECO:0000256" key="3">
    <source>
        <dbReference type="ARBA" id="ARBA00022723"/>
    </source>
</evidence>
<feature type="compositionally biased region" description="Basic and acidic residues" evidence="7">
    <location>
        <begin position="476"/>
        <end position="485"/>
    </location>
</feature>
<dbReference type="Proteomes" id="UP000488299">
    <property type="component" value="Unassembled WGS sequence"/>
</dbReference>
<comment type="cofactor">
    <cofactor evidence="1">
        <name>Ca(2+)</name>
        <dbReference type="ChEBI" id="CHEBI:29108"/>
    </cofactor>
</comment>
<dbReference type="GO" id="GO:0046872">
    <property type="term" value="F:metal ion binding"/>
    <property type="evidence" value="ECO:0007669"/>
    <property type="project" value="UniProtKB-KW"/>
</dbReference>
<name>A0A7J5TTQ1_9BACT</name>
<dbReference type="AlphaFoldDB" id="A0A7J5TTQ1"/>
<feature type="chain" id="PRO_5029885200" evidence="8">
    <location>
        <begin position="22"/>
        <end position="503"/>
    </location>
</feature>
<evidence type="ECO:0000313" key="10">
    <source>
        <dbReference type="EMBL" id="KAB7726845.1"/>
    </source>
</evidence>
<dbReference type="Pfam" id="PF00884">
    <property type="entry name" value="Sulfatase"/>
    <property type="match status" value="1"/>
</dbReference>
<comment type="similarity">
    <text evidence="2">Belongs to the sulfatase family.</text>
</comment>
<evidence type="ECO:0000256" key="2">
    <source>
        <dbReference type="ARBA" id="ARBA00008779"/>
    </source>
</evidence>
<keyword evidence="5 10" id="KW-0378">Hydrolase</keyword>
<keyword evidence="4 8" id="KW-0732">Signal</keyword>
<keyword evidence="3" id="KW-0479">Metal-binding</keyword>
<accession>A0A7J5TTQ1</accession>
<dbReference type="Gene3D" id="3.40.720.10">
    <property type="entry name" value="Alkaline Phosphatase, subunit A"/>
    <property type="match status" value="1"/>
</dbReference>
<keyword evidence="11" id="KW-1185">Reference proteome</keyword>
<sequence length="503" mass="55816">MKFVKILTLLLLIAVSLSAFLTLHQPKDNRPGSAPAKPNVILVLVDDLGWTDLSAYGSDLYQTPNVDALAKDGVRFTDAYSACTVCSPTRASLMTGKYPARLHCTDWIAGHKKPYAKLQVPDWTMYLPDSEYTLAEALKDNGYTTAHIGKWHLGEAEKNWPERHGFDLNLAGWSAGSPVANGGKGYFSPYKNPRLQDGPPGEYLTERLADEVAQFIRTNKGKPFFLNYWLYQVHTPLQAKQEKIDKYKALVKAGNHHINPTYAAMVEHMDEAVGKMMRTLRETGLYENTIVIFYSDNGGLRGNYENGRKTVTDNFPLRSGKGDVFEGGVRVPLIVSWPAKIKAGRESNVPAISPDIYPTILSLTGGNVKSSVKPNLDGVDLSGLLLANKTPNRKAIFWHYPHYHLEGAKPYSAVRMGDWKLVEVFEQDSLQLFNLKGDIGEKRNLATTNPAKTKELHNALIAWRKQVGAQMPIKNPNHDPAREEVWGSAKGATESGAQKGKNE</sequence>
<dbReference type="InterPro" id="IPR050738">
    <property type="entry name" value="Sulfatase"/>
</dbReference>
<evidence type="ECO:0000256" key="4">
    <source>
        <dbReference type="ARBA" id="ARBA00022729"/>
    </source>
</evidence>
<evidence type="ECO:0000313" key="11">
    <source>
        <dbReference type="Proteomes" id="UP000488299"/>
    </source>
</evidence>
<evidence type="ECO:0000259" key="9">
    <source>
        <dbReference type="Pfam" id="PF00884"/>
    </source>
</evidence>
<proteinExistence type="inferred from homology"/>
<organism evidence="10 11">
    <name type="scientific">Rudanella paleaurantiibacter</name>
    <dbReference type="NCBI Taxonomy" id="2614655"/>
    <lineage>
        <taxon>Bacteria</taxon>
        <taxon>Pseudomonadati</taxon>
        <taxon>Bacteroidota</taxon>
        <taxon>Cytophagia</taxon>
        <taxon>Cytophagales</taxon>
        <taxon>Cytophagaceae</taxon>
        <taxon>Rudanella</taxon>
    </lineage>
</organism>
<feature type="domain" description="Sulfatase N-terminal" evidence="9">
    <location>
        <begin position="38"/>
        <end position="365"/>
    </location>
</feature>
<dbReference type="PANTHER" id="PTHR42693">
    <property type="entry name" value="ARYLSULFATASE FAMILY MEMBER"/>
    <property type="match status" value="1"/>
</dbReference>